<dbReference type="RefSeq" id="WP_152276328.1">
    <property type="nucleotide sequence ID" value="NZ_WEKV01000008.1"/>
</dbReference>
<evidence type="ECO:0000313" key="3">
    <source>
        <dbReference type="Proteomes" id="UP000469949"/>
    </source>
</evidence>
<keyword evidence="1" id="KW-0472">Membrane</keyword>
<evidence type="ECO:0000313" key="2">
    <source>
        <dbReference type="EMBL" id="KAB7785799.1"/>
    </source>
</evidence>
<evidence type="ECO:0000256" key="1">
    <source>
        <dbReference type="SAM" id="Phobius"/>
    </source>
</evidence>
<comment type="caution">
    <text evidence="2">The sequence shown here is derived from an EMBL/GenBank/DDBJ whole genome shotgun (WGS) entry which is preliminary data.</text>
</comment>
<organism evidence="2 3">
    <name type="scientific">Methylorubrum populi</name>
    <dbReference type="NCBI Taxonomy" id="223967"/>
    <lineage>
        <taxon>Bacteria</taxon>
        <taxon>Pseudomonadati</taxon>
        <taxon>Pseudomonadota</taxon>
        <taxon>Alphaproteobacteria</taxon>
        <taxon>Hyphomicrobiales</taxon>
        <taxon>Methylobacteriaceae</taxon>
        <taxon>Methylorubrum</taxon>
    </lineage>
</organism>
<protein>
    <submittedName>
        <fullName evidence="2">Uncharacterized protein</fullName>
    </submittedName>
</protein>
<name>A0A833N3E1_9HYPH</name>
<accession>A0A833N3E1</accession>
<reference evidence="2 3" key="1">
    <citation type="submission" date="2019-10" db="EMBL/GenBank/DDBJ databases">
        <title>Draft Genome Sequence of the Caffeine Degrading Methylotroph Methylorubrum populi PINKEL.</title>
        <authorList>
            <person name="Dawson S.C."/>
            <person name="Zhang X."/>
            <person name="Wright M.E."/>
            <person name="Sharma G."/>
            <person name="Langner J.T."/>
            <person name="Ditty J.L."/>
            <person name="Subuyuj G.A."/>
        </authorList>
    </citation>
    <scope>NUCLEOTIDE SEQUENCE [LARGE SCALE GENOMIC DNA]</scope>
    <source>
        <strain evidence="2 3">Pinkel</strain>
    </source>
</reference>
<keyword evidence="1" id="KW-1133">Transmembrane helix</keyword>
<dbReference type="AlphaFoldDB" id="A0A833N3E1"/>
<dbReference type="Proteomes" id="UP000469949">
    <property type="component" value="Unassembled WGS sequence"/>
</dbReference>
<sequence>MTSTEFFAGIAVRRFARSVIVRPVLPLGLLVLSGCVPAHAVPLPATDAAAFVLPWGDAVLALAQGLATLSMPVVAAGVAAALARFGGPLRLLVTDALVERLVRNATDYALNAVAGAVRGRRLTVSVGSAVIAQAVQRALDQAPAWLIRAAGGGEGVAAKVFRSLPLEAAATAGNTLEPALDRVLKRGPAPMPRETA</sequence>
<gene>
    <name evidence="2" type="ORF">F8B43_1200</name>
</gene>
<dbReference type="EMBL" id="WEKV01000008">
    <property type="protein sequence ID" value="KAB7785799.1"/>
    <property type="molecule type" value="Genomic_DNA"/>
</dbReference>
<keyword evidence="1" id="KW-0812">Transmembrane</keyword>
<proteinExistence type="predicted"/>
<feature type="transmembrane region" description="Helical" evidence="1">
    <location>
        <begin position="59"/>
        <end position="82"/>
    </location>
</feature>